<evidence type="ECO:0000256" key="3">
    <source>
        <dbReference type="ARBA" id="ARBA00022989"/>
    </source>
</evidence>
<name>A0A383CTN6_9ZZZZ</name>
<feature type="transmembrane region" description="Helical" evidence="5">
    <location>
        <begin position="195"/>
        <end position="214"/>
    </location>
</feature>
<feature type="transmembrane region" description="Helical" evidence="5">
    <location>
        <begin position="100"/>
        <end position="118"/>
    </location>
</feature>
<sequence>GISTRLDPEVQAASGDRFPRREAGPGSGLHWWAEVLLVLGFYIVYSTIRNLFGSESIPAADALTNAERIINLERSIGLYRELGLQQAFVDHRWFIQFWNLFYGTFHFTVTVFALVWVYRRFPHLYARHRSTFLCTTGLALVGFALFPLMPPRLLSNCGEFGGCLATLHPYVDTVTDVGGLWSFDSGTMQRVSNQYAAMPSLHFAWAMWSALVLWPIVGNRTARMLVAAYPIATLFAVIV</sequence>
<dbReference type="CDD" id="cd03386">
    <property type="entry name" value="PAP2_Aur1_like"/>
    <property type="match status" value="1"/>
</dbReference>
<evidence type="ECO:0000256" key="4">
    <source>
        <dbReference type="ARBA" id="ARBA00023136"/>
    </source>
</evidence>
<feature type="non-terminal residue" evidence="7">
    <location>
        <position position="239"/>
    </location>
</feature>
<dbReference type="InterPro" id="IPR026841">
    <property type="entry name" value="Aur1/Ipt1"/>
</dbReference>
<dbReference type="PANTHER" id="PTHR31310">
    <property type="match status" value="1"/>
</dbReference>
<keyword evidence="4 5" id="KW-0472">Membrane</keyword>
<feature type="non-terminal residue" evidence="7">
    <location>
        <position position="1"/>
    </location>
</feature>
<proteinExistence type="predicted"/>
<dbReference type="Pfam" id="PF14378">
    <property type="entry name" value="PAP2_3"/>
    <property type="match status" value="1"/>
</dbReference>
<evidence type="ECO:0000256" key="5">
    <source>
        <dbReference type="SAM" id="Phobius"/>
    </source>
</evidence>
<dbReference type="InterPro" id="IPR052185">
    <property type="entry name" value="IPC_Synthase-Related"/>
</dbReference>
<accession>A0A383CTN6</accession>
<keyword evidence="2 5" id="KW-0812">Transmembrane</keyword>
<dbReference type="EMBL" id="UINC01211482">
    <property type="protein sequence ID" value="SVE35393.1"/>
    <property type="molecule type" value="Genomic_DNA"/>
</dbReference>
<evidence type="ECO:0000256" key="2">
    <source>
        <dbReference type="ARBA" id="ARBA00022692"/>
    </source>
</evidence>
<evidence type="ECO:0000259" key="6">
    <source>
        <dbReference type="Pfam" id="PF14378"/>
    </source>
</evidence>
<protein>
    <recommendedName>
        <fullName evidence="6">Inositolphosphotransferase Aur1/Ipt1 domain-containing protein</fullName>
    </recommendedName>
</protein>
<comment type="subcellular location">
    <subcellularLocation>
        <location evidence="1">Membrane</location>
        <topology evidence="1">Multi-pass membrane protein</topology>
    </subcellularLocation>
</comment>
<dbReference type="PANTHER" id="PTHR31310:SF7">
    <property type="entry name" value="PA-PHOSPHATASE RELATED-FAMILY PROTEIN DDB_G0268928"/>
    <property type="match status" value="1"/>
</dbReference>
<organism evidence="7">
    <name type="scientific">marine metagenome</name>
    <dbReference type="NCBI Taxonomy" id="408172"/>
    <lineage>
        <taxon>unclassified sequences</taxon>
        <taxon>metagenomes</taxon>
        <taxon>ecological metagenomes</taxon>
    </lineage>
</organism>
<dbReference type="GO" id="GO:0016020">
    <property type="term" value="C:membrane"/>
    <property type="evidence" value="ECO:0007669"/>
    <property type="project" value="UniProtKB-SubCell"/>
</dbReference>
<evidence type="ECO:0000313" key="7">
    <source>
        <dbReference type="EMBL" id="SVE35393.1"/>
    </source>
</evidence>
<dbReference type="AlphaFoldDB" id="A0A383CTN6"/>
<feature type="domain" description="Inositolphosphotransferase Aur1/Ipt1" evidence="6">
    <location>
        <begin position="68"/>
        <end position="238"/>
    </location>
</feature>
<keyword evidence="3 5" id="KW-1133">Transmembrane helix</keyword>
<evidence type="ECO:0000256" key="1">
    <source>
        <dbReference type="ARBA" id="ARBA00004141"/>
    </source>
</evidence>
<reference evidence="7" key="1">
    <citation type="submission" date="2018-05" db="EMBL/GenBank/DDBJ databases">
        <authorList>
            <person name="Lanie J.A."/>
            <person name="Ng W.-L."/>
            <person name="Kazmierczak K.M."/>
            <person name="Andrzejewski T.M."/>
            <person name="Davidsen T.M."/>
            <person name="Wayne K.J."/>
            <person name="Tettelin H."/>
            <person name="Glass J.I."/>
            <person name="Rusch D."/>
            <person name="Podicherti R."/>
            <person name="Tsui H.-C.T."/>
            <person name="Winkler M.E."/>
        </authorList>
    </citation>
    <scope>NUCLEOTIDE SEQUENCE</scope>
</reference>
<feature type="transmembrane region" description="Helical" evidence="5">
    <location>
        <begin position="29"/>
        <end position="48"/>
    </location>
</feature>
<gene>
    <name evidence="7" type="ORF">METZ01_LOCUS488247</name>
</gene>
<feature type="transmembrane region" description="Helical" evidence="5">
    <location>
        <begin position="130"/>
        <end position="149"/>
    </location>
</feature>